<gene>
    <name evidence="2" type="ORF">HINF_LOCUS34040</name>
    <name evidence="1" type="ORF">HINF_LOCUS50468</name>
</gene>
<reference evidence="2 3" key="2">
    <citation type="submission" date="2024-07" db="EMBL/GenBank/DDBJ databases">
        <authorList>
            <person name="Akdeniz Z."/>
        </authorList>
    </citation>
    <scope>NUCLEOTIDE SEQUENCE [LARGE SCALE GENOMIC DNA]</scope>
</reference>
<dbReference type="EMBL" id="CAXDID020000120">
    <property type="protein sequence ID" value="CAL6031517.1"/>
    <property type="molecule type" value="Genomic_DNA"/>
</dbReference>
<organism evidence="1">
    <name type="scientific">Hexamita inflata</name>
    <dbReference type="NCBI Taxonomy" id="28002"/>
    <lineage>
        <taxon>Eukaryota</taxon>
        <taxon>Metamonada</taxon>
        <taxon>Diplomonadida</taxon>
        <taxon>Hexamitidae</taxon>
        <taxon>Hexamitinae</taxon>
        <taxon>Hexamita</taxon>
    </lineage>
</organism>
<dbReference type="SUPFAM" id="SSF52058">
    <property type="entry name" value="L domain-like"/>
    <property type="match status" value="1"/>
</dbReference>
<keyword evidence="3" id="KW-1185">Reference proteome</keyword>
<dbReference type="Gene3D" id="3.80.10.10">
    <property type="entry name" value="Ribonuclease Inhibitor"/>
    <property type="match status" value="1"/>
</dbReference>
<evidence type="ECO:0000313" key="1">
    <source>
        <dbReference type="EMBL" id="CAI9962823.1"/>
    </source>
</evidence>
<comment type="caution">
    <text evidence="1">The sequence shown here is derived from an EMBL/GenBank/DDBJ whole genome shotgun (WGS) entry which is preliminary data.</text>
</comment>
<dbReference type="InterPro" id="IPR032675">
    <property type="entry name" value="LRR_dom_sf"/>
</dbReference>
<reference evidence="1" key="1">
    <citation type="submission" date="2023-06" db="EMBL/GenBank/DDBJ databases">
        <authorList>
            <person name="Kurt Z."/>
        </authorList>
    </citation>
    <scope>NUCLEOTIDE SEQUENCE</scope>
</reference>
<sequence>MKHLNVLDMAKTQIVDLHPLQHLYTLQRISAFDAFIMDVSPLSQLTQLDSIHLKNNKIINADSLKHRNFSEYDVSDQEVPITDELKFHHKILAVHSSHKQIRNGNKISKLRHAFAQKKNYVSVMLNNQIMVMNKELNQLAQFIQNSNTNPN</sequence>
<evidence type="ECO:0000313" key="2">
    <source>
        <dbReference type="EMBL" id="CAL6031517.1"/>
    </source>
</evidence>
<dbReference type="Proteomes" id="UP001642409">
    <property type="component" value="Unassembled WGS sequence"/>
</dbReference>
<name>A0AA86QZG7_9EUKA</name>
<dbReference type="AlphaFoldDB" id="A0AA86QZG7"/>
<dbReference type="EMBL" id="CATOUU010000960">
    <property type="protein sequence ID" value="CAI9962823.1"/>
    <property type="molecule type" value="Genomic_DNA"/>
</dbReference>
<proteinExistence type="predicted"/>
<protein>
    <submittedName>
        <fullName evidence="1">Leucine-rich repeat domain-containing protein</fullName>
    </submittedName>
    <submittedName>
        <fullName evidence="2">Leucine-rich_repeat domain-containing protein</fullName>
    </submittedName>
</protein>
<evidence type="ECO:0000313" key="3">
    <source>
        <dbReference type="Proteomes" id="UP001642409"/>
    </source>
</evidence>
<accession>A0AA86QZG7</accession>